<evidence type="ECO:0000256" key="6">
    <source>
        <dbReference type="SAM" id="Phobius"/>
    </source>
</evidence>
<feature type="transmembrane region" description="Helical" evidence="6">
    <location>
        <begin position="195"/>
        <end position="216"/>
    </location>
</feature>
<protein>
    <submittedName>
        <fullName evidence="7">Uncharacterized protein</fullName>
    </submittedName>
</protein>
<proteinExistence type="predicted"/>
<dbReference type="InterPro" id="IPR051449">
    <property type="entry name" value="ABC-2_transporter_component"/>
</dbReference>
<organism evidence="7 8">
    <name type="scientific">Rhipicephalus microplus</name>
    <name type="common">Cattle tick</name>
    <name type="synonym">Boophilus microplus</name>
    <dbReference type="NCBI Taxonomy" id="6941"/>
    <lineage>
        <taxon>Eukaryota</taxon>
        <taxon>Metazoa</taxon>
        <taxon>Ecdysozoa</taxon>
        <taxon>Arthropoda</taxon>
        <taxon>Chelicerata</taxon>
        <taxon>Arachnida</taxon>
        <taxon>Acari</taxon>
        <taxon>Parasitiformes</taxon>
        <taxon>Ixodida</taxon>
        <taxon>Ixodoidea</taxon>
        <taxon>Ixodidae</taxon>
        <taxon>Rhipicephalinae</taxon>
        <taxon>Rhipicephalus</taxon>
        <taxon>Boophilus</taxon>
    </lineage>
</organism>
<evidence type="ECO:0000256" key="2">
    <source>
        <dbReference type="ARBA" id="ARBA00022475"/>
    </source>
</evidence>
<comment type="subcellular location">
    <subcellularLocation>
        <location evidence="1">Cell membrane</location>
        <topology evidence="1">Multi-pass membrane protein</topology>
    </subcellularLocation>
</comment>
<keyword evidence="5 6" id="KW-0472">Membrane</keyword>
<dbReference type="GO" id="GO:0005886">
    <property type="term" value="C:plasma membrane"/>
    <property type="evidence" value="ECO:0007669"/>
    <property type="project" value="UniProtKB-SubCell"/>
</dbReference>
<dbReference type="EMBL" id="JABSTU010000005">
    <property type="protein sequence ID" value="KAH8032550.1"/>
    <property type="molecule type" value="Genomic_DNA"/>
</dbReference>
<feature type="transmembrane region" description="Helical" evidence="6">
    <location>
        <begin position="131"/>
        <end position="153"/>
    </location>
</feature>
<evidence type="ECO:0000256" key="3">
    <source>
        <dbReference type="ARBA" id="ARBA00022692"/>
    </source>
</evidence>
<evidence type="ECO:0000313" key="8">
    <source>
        <dbReference type="Proteomes" id="UP000821866"/>
    </source>
</evidence>
<dbReference type="PANTHER" id="PTHR30294:SF38">
    <property type="entry name" value="TRANSPORT PERMEASE PROTEIN"/>
    <property type="match status" value="1"/>
</dbReference>
<feature type="transmembrane region" description="Helical" evidence="6">
    <location>
        <begin position="99"/>
        <end position="125"/>
    </location>
</feature>
<evidence type="ECO:0000256" key="4">
    <source>
        <dbReference type="ARBA" id="ARBA00022989"/>
    </source>
</evidence>
<dbReference type="AlphaFoldDB" id="A0A9J6EDV3"/>
<evidence type="ECO:0000256" key="5">
    <source>
        <dbReference type="ARBA" id="ARBA00023136"/>
    </source>
</evidence>
<comment type="caution">
    <text evidence="7">The sequence shown here is derived from an EMBL/GenBank/DDBJ whole genome shotgun (WGS) entry which is preliminary data.</text>
</comment>
<evidence type="ECO:0000256" key="1">
    <source>
        <dbReference type="ARBA" id="ARBA00004651"/>
    </source>
</evidence>
<reference evidence="7" key="1">
    <citation type="journal article" date="2020" name="Cell">
        <title>Large-Scale Comparative Analyses of Tick Genomes Elucidate Their Genetic Diversity and Vector Capacities.</title>
        <authorList>
            <consortium name="Tick Genome and Microbiome Consortium (TIGMIC)"/>
            <person name="Jia N."/>
            <person name="Wang J."/>
            <person name="Shi W."/>
            <person name="Du L."/>
            <person name="Sun Y."/>
            <person name="Zhan W."/>
            <person name="Jiang J.F."/>
            <person name="Wang Q."/>
            <person name="Zhang B."/>
            <person name="Ji P."/>
            <person name="Bell-Sakyi L."/>
            <person name="Cui X.M."/>
            <person name="Yuan T.T."/>
            <person name="Jiang B.G."/>
            <person name="Yang W.F."/>
            <person name="Lam T.T."/>
            <person name="Chang Q.C."/>
            <person name="Ding S.J."/>
            <person name="Wang X.J."/>
            <person name="Zhu J.G."/>
            <person name="Ruan X.D."/>
            <person name="Zhao L."/>
            <person name="Wei J.T."/>
            <person name="Ye R.Z."/>
            <person name="Que T.C."/>
            <person name="Du C.H."/>
            <person name="Zhou Y.H."/>
            <person name="Cheng J.X."/>
            <person name="Dai P.F."/>
            <person name="Guo W.B."/>
            <person name="Han X.H."/>
            <person name="Huang E.J."/>
            <person name="Li L.F."/>
            <person name="Wei W."/>
            <person name="Gao Y.C."/>
            <person name="Liu J.Z."/>
            <person name="Shao H.Z."/>
            <person name="Wang X."/>
            <person name="Wang C.C."/>
            <person name="Yang T.C."/>
            <person name="Huo Q.B."/>
            <person name="Li W."/>
            <person name="Chen H.Y."/>
            <person name="Chen S.E."/>
            <person name="Zhou L.G."/>
            <person name="Ni X.B."/>
            <person name="Tian J.H."/>
            <person name="Sheng Y."/>
            <person name="Liu T."/>
            <person name="Pan Y.S."/>
            <person name="Xia L.Y."/>
            <person name="Li J."/>
            <person name="Zhao F."/>
            <person name="Cao W.C."/>
        </authorList>
    </citation>
    <scope>NUCLEOTIDE SEQUENCE</scope>
    <source>
        <strain evidence="7">Rmic-2018</strain>
    </source>
</reference>
<evidence type="ECO:0000313" key="7">
    <source>
        <dbReference type="EMBL" id="KAH8032550.1"/>
    </source>
</evidence>
<name>A0A9J6EDV3_RHIMP</name>
<accession>A0A9J6EDV3</accession>
<dbReference type="PANTHER" id="PTHR30294">
    <property type="entry name" value="MEMBRANE COMPONENT OF ABC TRANSPORTER YHHJ-RELATED"/>
    <property type="match status" value="1"/>
</dbReference>
<dbReference type="Proteomes" id="UP000821866">
    <property type="component" value="Chromosome 3"/>
</dbReference>
<reference evidence="7" key="2">
    <citation type="submission" date="2021-09" db="EMBL/GenBank/DDBJ databases">
        <authorList>
            <person name="Jia N."/>
            <person name="Wang J."/>
            <person name="Shi W."/>
            <person name="Du L."/>
            <person name="Sun Y."/>
            <person name="Zhan W."/>
            <person name="Jiang J."/>
            <person name="Wang Q."/>
            <person name="Zhang B."/>
            <person name="Ji P."/>
            <person name="Sakyi L.B."/>
            <person name="Cui X."/>
            <person name="Yuan T."/>
            <person name="Jiang B."/>
            <person name="Yang W."/>
            <person name="Lam T.T.-Y."/>
            <person name="Chang Q."/>
            <person name="Ding S."/>
            <person name="Wang X."/>
            <person name="Zhu J."/>
            <person name="Ruan X."/>
            <person name="Zhao L."/>
            <person name="Wei J."/>
            <person name="Que T."/>
            <person name="Du C."/>
            <person name="Cheng J."/>
            <person name="Dai P."/>
            <person name="Han X."/>
            <person name="Huang E."/>
            <person name="Gao Y."/>
            <person name="Liu J."/>
            <person name="Shao H."/>
            <person name="Ye R."/>
            <person name="Li L."/>
            <person name="Wei W."/>
            <person name="Wang X."/>
            <person name="Wang C."/>
            <person name="Huo Q."/>
            <person name="Li W."/>
            <person name="Guo W."/>
            <person name="Chen H."/>
            <person name="Chen S."/>
            <person name="Zhou L."/>
            <person name="Zhou L."/>
            <person name="Ni X."/>
            <person name="Tian J."/>
            <person name="Zhou Y."/>
            <person name="Sheng Y."/>
            <person name="Liu T."/>
            <person name="Pan Y."/>
            <person name="Xia L."/>
            <person name="Li J."/>
            <person name="Zhao F."/>
            <person name="Cao W."/>
        </authorList>
    </citation>
    <scope>NUCLEOTIDE SEQUENCE</scope>
    <source>
        <strain evidence="7">Rmic-2018</strain>
        <tissue evidence="7">Larvae</tissue>
    </source>
</reference>
<keyword evidence="3 6" id="KW-0812">Transmembrane</keyword>
<keyword evidence="8" id="KW-1185">Reference proteome</keyword>
<keyword evidence="2" id="KW-1003">Cell membrane</keyword>
<dbReference type="VEuPathDB" id="VectorBase:LOC119163384"/>
<sequence>MSLHAVDQQVSMTMEKYMAKALETALPSAQIDMLYFQSVLVRLCDAIYAVEGDGISGGVDEGFIYFISGTLCINTLLGEKGDGLLERCIVAGVRPYEIVLAHVCSLSFVVVAQDLLLLFVGFVVFELPSRGPLYGVIIIAIMQGMCGMALGILWPLEGIPKFIRYFSYTMPLTLPADALRSVMSKGWGLMHPNVLSGLLVNTGWTIFFIVSCMLLFRQ</sequence>
<keyword evidence="4 6" id="KW-1133">Transmembrane helix</keyword>
<gene>
    <name evidence="7" type="ORF">HPB51_026003</name>
</gene>